<dbReference type="RefSeq" id="XP_024727372.1">
    <property type="nucleotide sequence ID" value="XM_024887596.1"/>
</dbReference>
<organism evidence="2 3">
    <name type="scientific">Hyaloscypha bicolor E</name>
    <dbReference type="NCBI Taxonomy" id="1095630"/>
    <lineage>
        <taxon>Eukaryota</taxon>
        <taxon>Fungi</taxon>
        <taxon>Dikarya</taxon>
        <taxon>Ascomycota</taxon>
        <taxon>Pezizomycotina</taxon>
        <taxon>Leotiomycetes</taxon>
        <taxon>Helotiales</taxon>
        <taxon>Hyaloscyphaceae</taxon>
        <taxon>Hyaloscypha</taxon>
        <taxon>Hyaloscypha bicolor</taxon>
    </lineage>
</organism>
<sequence length="248" mass="28456">MVSLRSGQALKESNSNPKAERSQTSKSLQKPNVSKKRKAENEAQEDYNEENLHRPSTPPAASKVWSPQPGESELAHLPSYERTPGRVGPIKTVNFDVKPDIKPFKGPPGKKVRKTAWEKDQEYKQFVRENEDHVFHGLYVYFDKGPKGSPTGMDRAVGKAQEDAKKMAAIFFEPGEAPESPEYCDGKNYWKDRVSKDLNVPWHKIQVEHFQEWEKRGFKKARKGEYENPSVEERKRMLRLMSGASLRK</sequence>
<dbReference type="STRING" id="1095630.A0A2J6SI72"/>
<keyword evidence="3" id="KW-1185">Reference proteome</keyword>
<evidence type="ECO:0000313" key="3">
    <source>
        <dbReference type="Proteomes" id="UP000235371"/>
    </source>
</evidence>
<name>A0A2J6SI72_9HELO</name>
<proteinExistence type="predicted"/>
<dbReference type="OrthoDB" id="197676at2759"/>
<dbReference type="Proteomes" id="UP000235371">
    <property type="component" value="Unassembled WGS sequence"/>
</dbReference>
<dbReference type="InParanoid" id="A0A2J6SI72"/>
<gene>
    <name evidence="2" type="ORF">K444DRAFT_670180</name>
</gene>
<feature type="region of interest" description="Disordered" evidence="1">
    <location>
        <begin position="1"/>
        <end position="116"/>
    </location>
</feature>
<reference evidence="2 3" key="1">
    <citation type="submission" date="2016-04" db="EMBL/GenBank/DDBJ databases">
        <title>A degradative enzymes factory behind the ericoid mycorrhizal symbiosis.</title>
        <authorList>
            <consortium name="DOE Joint Genome Institute"/>
            <person name="Martino E."/>
            <person name="Morin E."/>
            <person name="Grelet G."/>
            <person name="Kuo A."/>
            <person name="Kohler A."/>
            <person name="Daghino S."/>
            <person name="Barry K."/>
            <person name="Choi C."/>
            <person name="Cichocki N."/>
            <person name="Clum A."/>
            <person name="Copeland A."/>
            <person name="Hainaut M."/>
            <person name="Haridas S."/>
            <person name="Labutti K."/>
            <person name="Lindquist E."/>
            <person name="Lipzen A."/>
            <person name="Khouja H.-R."/>
            <person name="Murat C."/>
            <person name="Ohm R."/>
            <person name="Olson A."/>
            <person name="Spatafora J."/>
            <person name="Veneault-Fourrey C."/>
            <person name="Henrissat B."/>
            <person name="Grigoriev I."/>
            <person name="Martin F."/>
            <person name="Perotto S."/>
        </authorList>
    </citation>
    <scope>NUCLEOTIDE SEQUENCE [LARGE SCALE GENOMIC DNA]</scope>
    <source>
        <strain evidence="2 3">E</strain>
    </source>
</reference>
<accession>A0A2J6SI72</accession>
<dbReference type="EMBL" id="KZ613913">
    <property type="protein sequence ID" value="PMD50468.1"/>
    <property type="molecule type" value="Genomic_DNA"/>
</dbReference>
<dbReference type="AlphaFoldDB" id="A0A2J6SI72"/>
<dbReference type="GeneID" id="36595672"/>
<protein>
    <submittedName>
        <fullName evidence="2">Uncharacterized protein</fullName>
    </submittedName>
</protein>
<evidence type="ECO:0000256" key="1">
    <source>
        <dbReference type="SAM" id="MobiDB-lite"/>
    </source>
</evidence>
<evidence type="ECO:0000313" key="2">
    <source>
        <dbReference type="EMBL" id="PMD50468.1"/>
    </source>
</evidence>